<reference evidence="1 2" key="1">
    <citation type="journal article" date="2018" name="Nat. Genet.">
        <title>The Rosa genome provides new insights in the design of modern roses.</title>
        <authorList>
            <person name="Bendahmane M."/>
        </authorList>
    </citation>
    <scope>NUCLEOTIDE SEQUENCE [LARGE SCALE GENOMIC DNA]</scope>
    <source>
        <strain evidence="2">cv. Old Blush</strain>
    </source>
</reference>
<evidence type="ECO:0000313" key="1">
    <source>
        <dbReference type="EMBL" id="PRQ23791.1"/>
    </source>
</evidence>
<dbReference type="Proteomes" id="UP000238479">
    <property type="component" value="Chromosome 6"/>
</dbReference>
<evidence type="ECO:0000313" key="2">
    <source>
        <dbReference type="Proteomes" id="UP000238479"/>
    </source>
</evidence>
<keyword evidence="2" id="KW-1185">Reference proteome</keyword>
<dbReference type="Gramene" id="PRQ23791">
    <property type="protein sequence ID" value="PRQ23791"/>
    <property type="gene ID" value="RchiOBHm_Chr6g0265261"/>
</dbReference>
<gene>
    <name evidence="1" type="ORF">RchiOBHm_Chr6g0265261</name>
</gene>
<dbReference type="EMBL" id="PDCK01000044">
    <property type="protein sequence ID" value="PRQ23791.1"/>
    <property type="molecule type" value="Genomic_DNA"/>
</dbReference>
<accession>A0A2P6PPE4</accession>
<sequence>MLFSYQIWHAGRVSKKEESQRVVIHLYEFSSIIKRPVTIIEKLDHRSIRN</sequence>
<dbReference type="AlphaFoldDB" id="A0A2P6PPE4"/>
<comment type="caution">
    <text evidence="1">The sequence shown here is derived from an EMBL/GenBank/DDBJ whole genome shotgun (WGS) entry which is preliminary data.</text>
</comment>
<protein>
    <submittedName>
        <fullName evidence="1">Uncharacterized protein</fullName>
    </submittedName>
</protein>
<organism evidence="1 2">
    <name type="scientific">Rosa chinensis</name>
    <name type="common">China rose</name>
    <dbReference type="NCBI Taxonomy" id="74649"/>
    <lineage>
        <taxon>Eukaryota</taxon>
        <taxon>Viridiplantae</taxon>
        <taxon>Streptophyta</taxon>
        <taxon>Embryophyta</taxon>
        <taxon>Tracheophyta</taxon>
        <taxon>Spermatophyta</taxon>
        <taxon>Magnoliopsida</taxon>
        <taxon>eudicotyledons</taxon>
        <taxon>Gunneridae</taxon>
        <taxon>Pentapetalae</taxon>
        <taxon>rosids</taxon>
        <taxon>fabids</taxon>
        <taxon>Rosales</taxon>
        <taxon>Rosaceae</taxon>
        <taxon>Rosoideae</taxon>
        <taxon>Rosoideae incertae sedis</taxon>
        <taxon>Rosa</taxon>
    </lineage>
</organism>
<name>A0A2P6PPE4_ROSCH</name>
<proteinExistence type="predicted"/>